<feature type="compositionally biased region" description="Basic and acidic residues" evidence="1">
    <location>
        <begin position="79"/>
        <end position="90"/>
    </location>
</feature>
<keyword evidence="2" id="KW-0472">Membrane</keyword>
<dbReference type="AlphaFoldDB" id="A0A9D1MIW7"/>
<organism evidence="3 4">
    <name type="scientific">Candidatus Coproplasma excrementigallinarum</name>
    <dbReference type="NCBI Taxonomy" id="2840747"/>
    <lineage>
        <taxon>Bacteria</taxon>
        <taxon>Bacillati</taxon>
        <taxon>Bacillota</taxon>
        <taxon>Clostridia</taxon>
        <taxon>Eubacteriales</taxon>
        <taxon>Candidatus Coproplasma</taxon>
    </lineage>
</organism>
<feature type="compositionally biased region" description="Basic and acidic residues" evidence="1">
    <location>
        <begin position="35"/>
        <end position="56"/>
    </location>
</feature>
<accession>A0A9D1MIW7</accession>
<dbReference type="EMBL" id="DVNE01000001">
    <property type="protein sequence ID" value="HIU61035.1"/>
    <property type="molecule type" value="Genomic_DNA"/>
</dbReference>
<comment type="caution">
    <text evidence="3">The sequence shown here is derived from an EMBL/GenBank/DDBJ whole genome shotgun (WGS) entry which is preliminary data.</text>
</comment>
<keyword evidence="2" id="KW-1133">Transmembrane helix</keyword>
<name>A0A9D1MIW7_9FIRM</name>
<reference evidence="3" key="2">
    <citation type="journal article" date="2021" name="PeerJ">
        <title>Extensive microbial diversity within the chicken gut microbiome revealed by metagenomics and culture.</title>
        <authorList>
            <person name="Gilroy R."/>
            <person name="Ravi A."/>
            <person name="Getino M."/>
            <person name="Pursley I."/>
            <person name="Horton D.L."/>
            <person name="Alikhan N.F."/>
            <person name="Baker D."/>
            <person name="Gharbi K."/>
            <person name="Hall N."/>
            <person name="Watson M."/>
            <person name="Adriaenssens E.M."/>
            <person name="Foster-Nyarko E."/>
            <person name="Jarju S."/>
            <person name="Secka A."/>
            <person name="Antonio M."/>
            <person name="Oren A."/>
            <person name="Chaudhuri R.R."/>
            <person name="La Ragione R."/>
            <person name="Hildebrand F."/>
            <person name="Pallen M.J."/>
        </authorList>
    </citation>
    <scope>NUCLEOTIDE SEQUENCE</scope>
    <source>
        <strain evidence="3">CHK195-12923</strain>
    </source>
</reference>
<feature type="region of interest" description="Disordered" evidence="1">
    <location>
        <begin position="33"/>
        <end position="90"/>
    </location>
</feature>
<dbReference type="Proteomes" id="UP000824110">
    <property type="component" value="Unassembled WGS sequence"/>
</dbReference>
<evidence type="ECO:0000256" key="2">
    <source>
        <dbReference type="SAM" id="Phobius"/>
    </source>
</evidence>
<gene>
    <name evidence="3" type="ORF">IAB69_00070</name>
</gene>
<evidence type="ECO:0000313" key="4">
    <source>
        <dbReference type="Proteomes" id="UP000824110"/>
    </source>
</evidence>
<keyword evidence="2" id="KW-0812">Transmembrane</keyword>
<feature type="transmembrane region" description="Helical" evidence="2">
    <location>
        <begin position="6"/>
        <end position="30"/>
    </location>
</feature>
<sequence>MEAIGILYLAILFFACFVAVHMAKLAWIGLKSVRQRQEKKPDQEEPPEKKKEKPKEPQPVYYIVEKKRARSKPTYSAPREIKFKEDTKTQ</sequence>
<protein>
    <submittedName>
        <fullName evidence="3">Uncharacterized protein</fullName>
    </submittedName>
</protein>
<evidence type="ECO:0000313" key="3">
    <source>
        <dbReference type="EMBL" id="HIU61035.1"/>
    </source>
</evidence>
<evidence type="ECO:0000256" key="1">
    <source>
        <dbReference type="SAM" id="MobiDB-lite"/>
    </source>
</evidence>
<reference evidence="3" key="1">
    <citation type="submission" date="2020-10" db="EMBL/GenBank/DDBJ databases">
        <authorList>
            <person name="Gilroy R."/>
        </authorList>
    </citation>
    <scope>NUCLEOTIDE SEQUENCE</scope>
    <source>
        <strain evidence="3">CHK195-12923</strain>
    </source>
</reference>
<proteinExistence type="predicted"/>